<keyword evidence="3" id="KW-0813">Transport</keyword>
<keyword evidence="9" id="KW-0675">Receptor</keyword>
<dbReference type="SUPFAM" id="SSF53850">
    <property type="entry name" value="Periplasmic binding protein-like II"/>
    <property type="match status" value="1"/>
</dbReference>
<dbReference type="PANTHER" id="PTHR42643">
    <property type="entry name" value="IONOTROPIC RECEPTOR 20A-RELATED"/>
    <property type="match status" value="1"/>
</dbReference>
<evidence type="ECO:0000256" key="7">
    <source>
        <dbReference type="ARBA" id="ARBA00023065"/>
    </source>
</evidence>
<feature type="transmembrane region" description="Helical" evidence="13">
    <location>
        <begin position="323"/>
        <end position="344"/>
    </location>
</feature>
<keyword evidence="12" id="KW-0407">Ion channel</keyword>
<dbReference type="GO" id="GO:0015276">
    <property type="term" value="F:ligand-gated monoatomic ion channel activity"/>
    <property type="evidence" value="ECO:0007669"/>
    <property type="project" value="InterPro"/>
</dbReference>
<name>A0AAW1CYZ6_9HEMI</name>
<keyword evidence="6 13" id="KW-1133">Transmembrane helix</keyword>
<evidence type="ECO:0000256" key="9">
    <source>
        <dbReference type="ARBA" id="ARBA00023170"/>
    </source>
</evidence>
<sequence length="676" mass="77731">MLISLTKKLLPNLNCVTFITDSYYNFMINNEIFYNFRNVPILKVLVHDYEDLLSPNLQTLSVIQLAQLKGCDAYFILIANADQTSRFLRFGDRHRVLDTRAMYIMLYDSRLFRKELYYLWRKVINVIFIRKFLEVPRYEFTTVPFPYIVNTKLIPESIDTWRSGKFQKDKNLFFDKTSNLKNNTLRVTVFEHMPSVVKLTVPASQIDQSAKLLTNSADEYGGLEVQILKSLSEAMNFQILFYEPTNADVEAWGRKQLNGTYSGILGEIIAGKCDMALGNFLYTPYNLEHLDLSRPYTTQCFTFLTPESTNDNSWKTLILPFKVNMWIAIIFTLLVGSIIFYGLAKYHLFLEQNGIHLQSVNYKFWKDLFKLWHNEKSKNFIQIKKINNSTFNISNYSTGLYLFKRIDDSLLSAYSTLLLVSLPKMPTGWSLRMFTGWWWIYCILVTVSYRASMTAILAHPAPKVTIDTLEELAASPIGCGGWGEQNKNFFTTALDVAGQRVGKKFEVTYDSDSAIAKVFDGGYAYYENIYFLLHAKVKQKLKLLSQRILSQENNVTTDSGGKDLHIMGDCVINMPISIGLQKNSPLKPRVDIFLQRVIEAGLIKKWLGDVMTSTAAAEAPLNKVQIKALMNLKKFSGALVALFCGYILGIIMLSIENIYWYYYVVKHPLYDKYAKN</sequence>
<dbReference type="GO" id="GO:0050906">
    <property type="term" value="P:detection of stimulus involved in sensory perception"/>
    <property type="evidence" value="ECO:0007669"/>
    <property type="project" value="UniProtKB-ARBA"/>
</dbReference>
<evidence type="ECO:0000256" key="11">
    <source>
        <dbReference type="ARBA" id="ARBA00023286"/>
    </source>
</evidence>
<evidence type="ECO:0000256" key="6">
    <source>
        <dbReference type="ARBA" id="ARBA00022989"/>
    </source>
</evidence>
<feature type="transmembrane region" description="Helical" evidence="13">
    <location>
        <begin position="429"/>
        <end position="449"/>
    </location>
</feature>
<dbReference type="Gene3D" id="3.40.190.10">
    <property type="entry name" value="Periplasmic binding protein-like II"/>
    <property type="match status" value="1"/>
</dbReference>
<organism evidence="16 17">
    <name type="scientific">Rhynocoris fuscipes</name>
    <dbReference type="NCBI Taxonomy" id="488301"/>
    <lineage>
        <taxon>Eukaryota</taxon>
        <taxon>Metazoa</taxon>
        <taxon>Ecdysozoa</taxon>
        <taxon>Arthropoda</taxon>
        <taxon>Hexapoda</taxon>
        <taxon>Insecta</taxon>
        <taxon>Pterygota</taxon>
        <taxon>Neoptera</taxon>
        <taxon>Paraneoptera</taxon>
        <taxon>Hemiptera</taxon>
        <taxon>Heteroptera</taxon>
        <taxon>Panheteroptera</taxon>
        <taxon>Cimicomorpha</taxon>
        <taxon>Reduviidae</taxon>
        <taxon>Harpactorinae</taxon>
        <taxon>Harpactorini</taxon>
        <taxon>Rhynocoris</taxon>
    </lineage>
</organism>
<evidence type="ECO:0000313" key="16">
    <source>
        <dbReference type="EMBL" id="KAK9504028.1"/>
    </source>
</evidence>
<evidence type="ECO:0000313" key="17">
    <source>
        <dbReference type="Proteomes" id="UP001461498"/>
    </source>
</evidence>
<dbReference type="InterPro" id="IPR001320">
    <property type="entry name" value="Iontro_rcpt_C"/>
</dbReference>
<dbReference type="PANTHER" id="PTHR42643:SF35">
    <property type="entry name" value="IONOTROPIC RECEPTOR 68A, ISOFORM A"/>
    <property type="match status" value="1"/>
</dbReference>
<dbReference type="AlphaFoldDB" id="A0AAW1CYZ6"/>
<proteinExistence type="inferred from homology"/>
<accession>A0AAW1CYZ6</accession>
<reference evidence="16 17" key="1">
    <citation type="submission" date="2022-12" db="EMBL/GenBank/DDBJ databases">
        <title>Chromosome-level genome assembly of true bugs.</title>
        <authorList>
            <person name="Ma L."/>
            <person name="Li H."/>
        </authorList>
    </citation>
    <scope>NUCLEOTIDE SEQUENCE [LARGE SCALE GENOMIC DNA]</scope>
    <source>
        <strain evidence="16">Lab_2022b</strain>
    </source>
</reference>
<dbReference type="InterPro" id="IPR052192">
    <property type="entry name" value="Insect_Ionotropic_Sensory_Rcpt"/>
</dbReference>
<dbReference type="GO" id="GO:0005886">
    <property type="term" value="C:plasma membrane"/>
    <property type="evidence" value="ECO:0007669"/>
    <property type="project" value="UniProtKB-SubCell"/>
</dbReference>
<keyword evidence="10" id="KW-0325">Glycoprotein</keyword>
<feature type="domain" description="Ionotropic glutamate receptor C-terminal" evidence="14">
    <location>
        <begin position="406"/>
        <end position="645"/>
    </location>
</feature>
<dbReference type="EMBL" id="JAPXFL010000007">
    <property type="protein sequence ID" value="KAK9504028.1"/>
    <property type="molecule type" value="Genomic_DNA"/>
</dbReference>
<feature type="domain" description="Ionotropic glutamate receptor L-glutamate and glycine-binding" evidence="15">
    <location>
        <begin position="185"/>
        <end position="306"/>
    </location>
</feature>
<feature type="transmembrane region" description="Helical" evidence="13">
    <location>
        <begin position="637"/>
        <end position="662"/>
    </location>
</feature>
<dbReference type="Gene3D" id="1.10.287.70">
    <property type="match status" value="1"/>
</dbReference>
<keyword evidence="5 13" id="KW-0812">Transmembrane</keyword>
<dbReference type="Proteomes" id="UP001461498">
    <property type="component" value="Unassembled WGS sequence"/>
</dbReference>
<keyword evidence="7" id="KW-0406">Ion transport</keyword>
<evidence type="ECO:0000256" key="13">
    <source>
        <dbReference type="SAM" id="Phobius"/>
    </source>
</evidence>
<dbReference type="Pfam" id="PF10613">
    <property type="entry name" value="Lig_chan-Glu_bd"/>
    <property type="match status" value="1"/>
</dbReference>
<evidence type="ECO:0000259" key="15">
    <source>
        <dbReference type="Pfam" id="PF10613"/>
    </source>
</evidence>
<protein>
    <submittedName>
        <fullName evidence="16">Uncharacterized protein</fullName>
    </submittedName>
</protein>
<comment type="caution">
    <text evidence="16">The sequence shown here is derived from an EMBL/GenBank/DDBJ whole genome shotgun (WGS) entry which is preliminary data.</text>
</comment>
<keyword evidence="17" id="KW-1185">Reference proteome</keyword>
<gene>
    <name evidence="16" type="ORF">O3M35_010471</name>
</gene>
<evidence type="ECO:0000256" key="3">
    <source>
        <dbReference type="ARBA" id="ARBA00022448"/>
    </source>
</evidence>
<evidence type="ECO:0000259" key="14">
    <source>
        <dbReference type="Pfam" id="PF00060"/>
    </source>
</evidence>
<comment type="similarity">
    <text evidence="2">Belongs to the glutamate-gated ion channel (TC 1.A.10.1) family.</text>
</comment>
<keyword evidence="4" id="KW-1003">Cell membrane</keyword>
<keyword evidence="11" id="KW-1071">Ligand-gated ion channel</keyword>
<dbReference type="Pfam" id="PF00060">
    <property type="entry name" value="Lig_chan"/>
    <property type="match status" value="1"/>
</dbReference>
<evidence type="ECO:0000256" key="5">
    <source>
        <dbReference type="ARBA" id="ARBA00022692"/>
    </source>
</evidence>
<evidence type="ECO:0000256" key="8">
    <source>
        <dbReference type="ARBA" id="ARBA00023136"/>
    </source>
</evidence>
<dbReference type="InterPro" id="IPR019594">
    <property type="entry name" value="Glu/Gly-bd"/>
</dbReference>
<evidence type="ECO:0000256" key="4">
    <source>
        <dbReference type="ARBA" id="ARBA00022475"/>
    </source>
</evidence>
<keyword evidence="8 13" id="KW-0472">Membrane</keyword>
<evidence type="ECO:0000256" key="2">
    <source>
        <dbReference type="ARBA" id="ARBA00008685"/>
    </source>
</evidence>
<evidence type="ECO:0000256" key="1">
    <source>
        <dbReference type="ARBA" id="ARBA00004651"/>
    </source>
</evidence>
<evidence type="ECO:0000256" key="10">
    <source>
        <dbReference type="ARBA" id="ARBA00023180"/>
    </source>
</evidence>
<comment type="subcellular location">
    <subcellularLocation>
        <location evidence="1">Cell membrane</location>
        <topology evidence="1">Multi-pass membrane protein</topology>
    </subcellularLocation>
</comment>
<evidence type="ECO:0000256" key="12">
    <source>
        <dbReference type="ARBA" id="ARBA00023303"/>
    </source>
</evidence>